<feature type="compositionally biased region" description="Basic and acidic residues" evidence="1">
    <location>
        <begin position="1"/>
        <end position="11"/>
    </location>
</feature>
<sequence length="227" mass="25426">MTARHGERNNNADEEATDGDSRPRVARCGARISRRRVAVIAQGAARSRRSWDWRHSEIRRLSKDDARSAARARRWQRKRTQQRLRHGDGSTAAMTTSGDATRGTHHGGARQTTSDLHGLRRDERRGGALSIGRIRDFDEIATTRWRARRQGPRPKSDVFHGRPSILSGSIDGVRAGRQGSRPKPESAGLLPRLNDFLVGTPYLASLIDGLFTVFYIHAFLIPFVLFA</sequence>
<proteinExistence type="predicted"/>
<keyword evidence="2" id="KW-1133">Transmembrane helix</keyword>
<feature type="compositionally biased region" description="Basic residues" evidence="1">
    <location>
        <begin position="70"/>
        <end position="84"/>
    </location>
</feature>
<evidence type="ECO:0000313" key="4">
    <source>
        <dbReference type="Proteomes" id="UP001419268"/>
    </source>
</evidence>
<keyword evidence="2" id="KW-0472">Membrane</keyword>
<dbReference type="Proteomes" id="UP001419268">
    <property type="component" value="Unassembled WGS sequence"/>
</dbReference>
<feature type="region of interest" description="Disordered" evidence="1">
    <location>
        <begin position="62"/>
        <end position="122"/>
    </location>
</feature>
<evidence type="ECO:0000313" key="3">
    <source>
        <dbReference type="EMBL" id="KAK9125160.1"/>
    </source>
</evidence>
<comment type="caution">
    <text evidence="3">The sequence shown here is derived from an EMBL/GenBank/DDBJ whole genome shotgun (WGS) entry which is preliminary data.</text>
</comment>
<gene>
    <name evidence="3" type="ORF">Scep_014006</name>
</gene>
<evidence type="ECO:0000256" key="1">
    <source>
        <dbReference type="SAM" id="MobiDB-lite"/>
    </source>
</evidence>
<feature type="region of interest" description="Disordered" evidence="1">
    <location>
        <begin position="145"/>
        <end position="186"/>
    </location>
</feature>
<dbReference type="EMBL" id="JBBNAG010000006">
    <property type="protein sequence ID" value="KAK9125160.1"/>
    <property type="molecule type" value="Genomic_DNA"/>
</dbReference>
<name>A0AAP0J1R7_9MAGN</name>
<feature type="region of interest" description="Disordered" evidence="1">
    <location>
        <begin position="1"/>
        <end position="27"/>
    </location>
</feature>
<evidence type="ECO:0000256" key="2">
    <source>
        <dbReference type="SAM" id="Phobius"/>
    </source>
</evidence>
<reference evidence="3 4" key="1">
    <citation type="submission" date="2024-01" db="EMBL/GenBank/DDBJ databases">
        <title>Genome assemblies of Stephania.</title>
        <authorList>
            <person name="Yang L."/>
        </authorList>
    </citation>
    <scope>NUCLEOTIDE SEQUENCE [LARGE SCALE GENOMIC DNA]</scope>
    <source>
        <strain evidence="3">JXDWG</strain>
        <tissue evidence="3">Leaf</tissue>
    </source>
</reference>
<feature type="transmembrane region" description="Helical" evidence="2">
    <location>
        <begin position="202"/>
        <end position="226"/>
    </location>
</feature>
<organism evidence="3 4">
    <name type="scientific">Stephania cephalantha</name>
    <dbReference type="NCBI Taxonomy" id="152367"/>
    <lineage>
        <taxon>Eukaryota</taxon>
        <taxon>Viridiplantae</taxon>
        <taxon>Streptophyta</taxon>
        <taxon>Embryophyta</taxon>
        <taxon>Tracheophyta</taxon>
        <taxon>Spermatophyta</taxon>
        <taxon>Magnoliopsida</taxon>
        <taxon>Ranunculales</taxon>
        <taxon>Menispermaceae</taxon>
        <taxon>Menispermoideae</taxon>
        <taxon>Cissampelideae</taxon>
        <taxon>Stephania</taxon>
    </lineage>
</organism>
<keyword evidence="4" id="KW-1185">Reference proteome</keyword>
<keyword evidence="2" id="KW-0812">Transmembrane</keyword>
<protein>
    <submittedName>
        <fullName evidence="3">Uncharacterized protein</fullName>
    </submittedName>
</protein>
<accession>A0AAP0J1R7</accession>
<dbReference type="AlphaFoldDB" id="A0AAP0J1R7"/>